<proteinExistence type="predicted"/>
<dbReference type="OrthoDB" id="8139499at2"/>
<sequence length="128" mass="14324">MLDFLRFRKASSAFRTRSSERDSEVDAQRVASISRAIDAALVSSQSEQAGLRRRLDDVLARVAVTAGNDCDEYLHREQDDTTLQNQLNSEIAAAERRLHELETAIRHFQSLSALLDSLFPEHAPPASD</sequence>
<dbReference type="EMBL" id="QYYD01000001">
    <property type="protein sequence ID" value="RJF78719.1"/>
    <property type="molecule type" value="Genomic_DNA"/>
</dbReference>
<reference evidence="2 3" key="1">
    <citation type="submission" date="2018-09" db="EMBL/GenBank/DDBJ databases">
        <title>Draft genome sequence of Rhodopseudomonas palustris 2.1.18.</title>
        <authorList>
            <person name="Robertson S.L."/>
            <person name="Meyer T.E."/>
            <person name="Kyndt J.A."/>
        </authorList>
    </citation>
    <scope>NUCLEOTIDE SEQUENCE [LARGE SCALE GENOMIC DNA]</scope>
    <source>
        <strain evidence="2 3">2.1.18</strain>
    </source>
</reference>
<dbReference type="RefSeq" id="WP_119854616.1">
    <property type="nucleotide sequence ID" value="NZ_QYYD01000001.1"/>
</dbReference>
<accession>A0A418VQX4</accession>
<dbReference type="Proteomes" id="UP000285523">
    <property type="component" value="Unassembled WGS sequence"/>
</dbReference>
<keyword evidence="1" id="KW-0175">Coiled coil</keyword>
<evidence type="ECO:0000313" key="2">
    <source>
        <dbReference type="EMBL" id="RJF78719.1"/>
    </source>
</evidence>
<feature type="coiled-coil region" evidence="1">
    <location>
        <begin position="84"/>
        <end position="111"/>
    </location>
</feature>
<name>A0A418VQX4_RHOPL</name>
<gene>
    <name evidence="2" type="ORF">D4Q52_00710</name>
</gene>
<protein>
    <submittedName>
        <fullName evidence="2">Uncharacterized protein</fullName>
    </submittedName>
</protein>
<evidence type="ECO:0000313" key="3">
    <source>
        <dbReference type="Proteomes" id="UP000285523"/>
    </source>
</evidence>
<comment type="caution">
    <text evidence="2">The sequence shown here is derived from an EMBL/GenBank/DDBJ whole genome shotgun (WGS) entry which is preliminary data.</text>
</comment>
<evidence type="ECO:0000256" key="1">
    <source>
        <dbReference type="SAM" id="Coils"/>
    </source>
</evidence>
<organism evidence="2 3">
    <name type="scientific">Rhodopseudomonas palustris</name>
    <dbReference type="NCBI Taxonomy" id="1076"/>
    <lineage>
        <taxon>Bacteria</taxon>
        <taxon>Pseudomonadati</taxon>
        <taxon>Pseudomonadota</taxon>
        <taxon>Alphaproteobacteria</taxon>
        <taxon>Hyphomicrobiales</taxon>
        <taxon>Nitrobacteraceae</taxon>
        <taxon>Rhodopseudomonas</taxon>
    </lineage>
</organism>
<dbReference type="AlphaFoldDB" id="A0A418VQX4"/>